<comment type="caution">
    <text evidence="1">The sequence shown here is derived from an EMBL/GenBank/DDBJ whole genome shotgun (WGS) entry which is preliminary data.</text>
</comment>
<dbReference type="EMBL" id="LAZR01045151">
    <property type="protein sequence ID" value="KKK99567.1"/>
    <property type="molecule type" value="Genomic_DNA"/>
</dbReference>
<dbReference type="AlphaFoldDB" id="A0A0F9A006"/>
<organism evidence="1">
    <name type="scientific">marine sediment metagenome</name>
    <dbReference type="NCBI Taxonomy" id="412755"/>
    <lineage>
        <taxon>unclassified sequences</taxon>
        <taxon>metagenomes</taxon>
        <taxon>ecological metagenomes</taxon>
    </lineage>
</organism>
<proteinExistence type="predicted"/>
<feature type="non-terminal residue" evidence="1">
    <location>
        <position position="40"/>
    </location>
</feature>
<name>A0A0F9A006_9ZZZZ</name>
<evidence type="ECO:0000313" key="1">
    <source>
        <dbReference type="EMBL" id="KKK99567.1"/>
    </source>
</evidence>
<sequence>MRSPDPAKQPFTLEGIIDECAGKGRGFPVSPQHMSPTTGG</sequence>
<accession>A0A0F9A006</accession>
<gene>
    <name evidence="1" type="ORF">LCGC14_2631480</name>
</gene>
<reference evidence="1" key="1">
    <citation type="journal article" date="2015" name="Nature">
        <title>Complex archaea that bridge the gap between prokaryotes and eukaryotes.</title>
        <authorList>
            <person name="Spang A."/>
            <person name="Saw J.H."/>
            <person name="Jorgensen S.L."/>
            <person name="Zaremba-Niedzwiedzka K."/>
            <person name="Martijn J."/>
            <person name="Lind A.E."/>
            <person name="van Eijk R."/>
            <person name="Schleper C."/>
            <person name="Guy L."/>
            <person name="Ettema T.J."/>
        </authorList>
    </citation>
    <scope>NUCLEOTIDE SEQUENCE</scope>
</reference>
<protein>
    <submittedName>
        <fullName evidence="1">Uncharacterized protein</fullName>
    </submittedName>
</protein>